<evidence type="ECO:0000313" key="2">
    <source>
        <dbReference type="Proteomes" id="UP000832073"/>
    </source>
</evidence>
<proteinExistence type="predicted"/>
<protein>
    <recommendedName>
        <fullName evidence="3">O-spanin</fullName>
    </recommendedName>
</protein>
<accession>A0AAE9G6J8</accession>
<name>A0AAE9G6J8_9CAUD</name>
<reference evidence="1" key="1">
    <citation type="submission" date="2022-02" db="EMBL/GenBank/DDBJ databases">
        <authorList>
            <person name="Pu M."/>
            <person name="Li Y."/>
            <person name="Han P."/>
            <person name="Fan H."/>
            <person name="Tong Y."/>
        </authorList>
    </citation>
    <scope>NUCLEOTIDE SEQUENCE</scope>
</reference>
<evidence type="ECO:0000313" key="1">
    <source>
        <dbReference type="EMBL" id="UNY50221.1"/>
    </source>
</evidence>
<evidence type="ECO:0008006" key="3">
    <source>
        <dbReference type="Google" id="ProtNLM"/>
    </source>
</evidence>
<organism evidence="1 2">
    <name type="scientific">Stenotrophomonas phage vB_SmeS_BUCT700</name>
    <dbReference type="NCBI Taxonomy" id="2924895"/>
    <lineage>
        <taxon>Viruses</taxon>
        <taxon>Duplodnaviria</taxon>
        <taxon>Heunggongvirae</taxon>
        <taxon>Uroviricota</taxon>
        <taxon>Caudoviricetes</taxon>
        <taxon>Autographivirales</taxon>
        <taxon>Autonotataviridae</taxon>
        <taxon>Gujervirinae</taxon>
        <taxon>Smasvirus</taxon>
        <taxon>Smasvirus BUCT700</taxon>
    </lineage>
</organism>
<sequence>MLCLMMLLTSCASIKVPASLLRDCEIPYLRDGVVTNKDVVDLAIEREFALRQCNVQMEGIRVFVKKHPKMGVDKDS</sequence>
<dbReference type="Pfam" id="PF23793">
    <property type="entry name" value="LysC"/>
    <property type="match status" value="1"/>
</dbReference>
<keyword evidence="2" id="KW-1185">Reference proteome</keyword>
<dbReference type="Proteomes" id="UP000832073">
    <property type="component" value="Segment"/>
</dbReference>
<dbReference type="InterPro" id="IPR058979">
    <property type="entry name" value="LysC-like"/>
</dbReference>
<dbReference type="EMBL" id="OM735686">
    <property type="protein sequence ID" value="UNY50221.1"/>
    <property type="molecule type" value="Genomic_DNA"/>
</dbReference>